<dbReference type="InterPro" id="IPR024185">
    <property type="entry name" value="FTHF_cligase-like_sf"/>
</dbReference>
<evidence type="ECO:0000256" key="4">
    <source>
        <dbReference type="PIRSR" id="PIRSR006806-1"/>
    </source>
</evidence>
<evidence type="ECO:0000256" key="5">
    <source>
        <dbReference type="RuleBase" id="RU361279"/>
    </source>
</evidence>
<keyword evidence="3 4" id="KW-0067">ATP-binding</keyword>
<sequence>MNDKKELRERIIKKRDSISKDELNKYDEDLLKKVIESKYYKDAKCIFIFVSYKSEVHTHEIIKKALKDNKKVCIPKIISLREGMEAVEIKSFSELKPGKKGILEPVDFSKKIDPKEIDVVFTPGLAFDDKGGRLGYGGGFYDKFFKRLRKDTQKIGLAYSFQKIDFVPMCEWDVRINDIIING</sequence>
<dbReference type="GO" id="GO:0046872">
    <property type="term" value="F:metal ion binding"/>
    <property type="evidence" value="ECO:0007669"/>
    <property type="project" value="UniProtKB-KW"/>
</dbReference>
<name>A0A2X2Y9A3_CLOCO</name>
<evidence type="ECO:0000256" key="1">
    <source>
        <dbReference type="ARBA" id="ARBA00010638"/>
    </source>
</evidence>
<dbReference type="InterPro" id="IPR002698">
    <property type="entry name" value="FTHF_cligase"/>
</dbReference>
<dbReference type="GO" id="GO:0005524">
    <property type="term" value="F:ATP binding"/>
    <property type="evidence" value="ECO:0007669"/>
    <property type="project" value="UniProtKB-KW"/>
</dbReference>
<evidence type="ECO:0000313" key="7">
    <source>
        <dbReference type="EMBL" id="SQB34509.1"/>
    </source>
</evidence>
<keyword evidence="7" id="KW-0436">Ligase</keyword>
<dbReference type="GO" id="GO:0030272">
    <property type="term" value="F:5-formyltetrahydrofolate cyclo-ligase activity"/>
    <property type="evidence" value="ECO:0007669"/>
    <property type="project" value="UniProtKB-EC"/>
</dbReference>
<dbReference type="NCBIfam" id="TIGR02727">
    <property type="entry name" value="MTHFS_bact"/>
    <property type="match status" value="1"/>
</dbReference>
<dbReference type="EC" id="6.3.3.2" evidence="5"/>
<evidence type="ECO:0000256" key="3">
    <source>
        <dbReference type="ARBA" id="ARBA00022840"/>
    </source>
</evidence>
<protein>
    <recommendedName>
        <fullName evidence="5">5-formyltetrahydrofolate cyclo-ligase</fullName>
        <ecNumber evidence="5">6.3.3.2</ecNumber>
    </recommendedName>
</protein>
<dbReference type="PANTHER" id="PTHR23407">
    <property type="entry name" value="ATPASE INHIBITOR/5-FORMYLTETRAHYDROFOLATE CYCLO-LIGASE"/>
    <property type="match status" value="1"/>
</dbReference>
<dbReference type="PANTHER" id="PTHR23407:SF1">
    <property type="entry name" value="5-FORMYLTETRAHYDROFOLATE CYCLO-LIGASE"/>
    <property type="match status" value="1"/>
</dbReference>
<dbReference type="AlphaFoldDB" id="A0A2X2Y9A3"/>
<reference evidence="6 9" key="2">
    <citation type="submission" date="2020-05" db="EMBL/GenBank/DDBJ databases">
        <title>Draft genome sequence of Clostridium cochlearium strain AGROS13 isolated from a sheep dairy farm in New Zealand.</title>
        <authorList>
            <person name="Gupta T.B."/>
            <person name="Jauregui R."/>
            <person name="Risson A.N."/>
            <person name="Brightwell G."/>
            <person name="Maclean P."/>
        </authorList>
    </citation>
    <scope>NUCLEOTIDE SEQUENCE [LARGE SCALE GENOMIC DNA]</scope>
    <source>
        <strain evidence="6 9">AGROS13</strain>
    </source>
</reference>
<comment type="similarity">
    <text evidence="1 5">Belongs to the 5-formyltetrahydrofolate cyclo-ligase family.</text>
</comment>
<dbReference type="GO" id="GO:0009396">
    <property type="term" value="P:folic acid-containing compound biosynthetic process"/>
    <property type="evidence" value="ECO:0007669"/>
    <property type="project" value="TreeGrafter"/>
</dbReference>
<dbReference type="Gene3D" id="3.40.50.10420">
    <property type="entry name" value="NagB/RpiA/CoA transferase-like"/>
    <property type="match status" value="1"/>
</dbReference>
<dbReference type="InterPro" id="IPR037171">
    <property type="entry name" value="NagB/RpiA_transferase-like"/>
</dbReference>
<keyword evidence="2 4" id="KW-0547">Nucleotide-binding</keyword>
<feature type="binding site" evidence="4">
    <location>
        <position position="50"/>
    </location>
    <ligand>
        <name>substrate</name>
    </ligand>
</feature>
<evidence type="ECO:0000256" key="2">
    <source>
        <dbReference type="ARBA" id="ARBA00022741"/>
    </source>
</evidence>
<dbReference type="Pfam" id="PF01812">
    <property type="entry name" value="5-FTHF_cyc-lig"/>
    <property type="match status" value="1"/>
</dbReference>
<evidence type="ECO:0000313" key="8">
    <source>
        <dbReference type="Proteomes" id="UP000250223"/>
    </source>
</evidence>
<feature type="binding site" evidence="4">
    <location>
        <begin position="133"/>
        <end position="141"/>
    </location>
    <ligand>
        <name>ATP</name>
        <dbReference type="ChEBI" id="CHEBI:30616"/>
    </ligand>
</feature>
<reference evidence="7 8" key="1">
    <citation type="submission" date="2018-06" db="EMBL/GenBank/DDBJ databases">
        <authorList>
            <consortium name="Pathogen Informatics"/>
            <person name="Doyle S."/>
        </authorList>
    </citation>
    <scope>NUCLEOTIDE SEQUENCE [LARGE SCALE GENOMIC DNA]</scope>
    <source>
        <strain evidence="7 8">NCTC13028</strain>
    </source>
</reference>
<dbReference type="Proteomes" id="UP000528432">
    <property type="component" value="Unassembled WGS sequence"/>
</dbReference>
<dbReference type="RefSeq" id="WP_111921485.1">
    <property type="nucleotide sequence ID" value="NZ_JAAZKZ010000056.1"/>
</dbReference>
<feature type="binding site" evidence="4">
    <location>
        <begin position="4"/>
        <end position="8"/>
    </location>
    <ligand>
        <name>ATP</name>
        <dbReference type="ChEBI" id="CHEBI:30616"/>
    </ligand>
</feature>
<proteinExistence type="inferred from homology"/>
<keyword evidence="5" id="KW-0460">Magnesium</keyword>
<comment type="cofactor">
    <cofactor evidence="5">
        <name>Mg(2+)</name>
        <dbReference type="ChEBI" id="CHEBI:18420"/>
    </cofactor>
</comment>
<gene>
    <name evidence="6" type="ORF">HMJ28_04400</name>
    <name evidence="7" type="ORF">NCTC13028_01421</name>
</gene>
<dbReference type="EMBL" id="JABFIF010000005">
    <property type="protein sequence ID" value="NOH15637.1"/>
    <property type="molecule type" value="Genomic_DNA"/>
</dbReference>
<feature type="binding site" evidence="4">
    <location>
        <position position="55"/>
    </location>
    <ligand>
        <name>substrate</name>
    </ligand>
</feature>
<dbReference type="SUPFAM" id="SSF100950">
    <property type="entry name" value="NagB/RpiA/CoA transferase-like"/>
    <property type="match status" value="1"/>
</dbReference>
<dbReference type="Proteomes" id="UP000250223">
    <property type="component" value="Unassembled WGS sequence"/>
</dbReference>
<dbReference type="GO" id="GO:0035999">
    <property type="term" value="P:tetrahydrofolate interconversion"/>
    <property type="evidence" value="ECO:0007669"/>
    <property type="project" value="TreeGrafter"/>
</dbReference>
<comment type="catalytic activity">
    <reaction evidence="5">
        <text>(6S)-5-formyl-5,6,7,8-tetrahydrofolate + ATP = (6R)-5,10-methenyltetrahydrofolate + ADP + phosphate</text>
        <dbReference type="Rhea" id="RHEA:10488"/>
        <dbReference type="ChEBI" id="CHEBI:30616"/>
        <dbReference type="ChEBI" id="CHEBI:43474"/>
        <dbReference type="ChEBI" id="CHEBI:57455"/>
        <dbReference type="ChEBI" id="CHEBI:57457"/>
        <dbReference type="ChEBI" id="CHEBI:456216"/>
        <dbReference type="EC" id="6.3.3.2"/>
    </reaction>
</comment>
<evidence type="ECO:0000313" key="6">
    <source>
        <dbReference type="EMBL" id="NOH15637.1"/>
    </source>
</evidence>
<dbReference type="PIRSF" id="PIRSF006806">
    <property type="entry name" value="FTHF_cligase"/>
    <property type="match status" value="1"/>
</dbReference>
<evidence type="ECO:0000313" key="9">
    <source>
        <dbReference type="Proteomes" id="UP000528432"/>
    </source>
</evidence>
<keyword evidence="5" id="KW-0479">Metal-binding</keyword>
<dbReference type="EMBL" id="UAWC01000011">
    <property type="protein sequence ID" value="SQB34509.1"/>
    <property type="molecule type" value="Genomic_DNA"/>
</dbReference>
<accession>A0A2X2Y9A3</accession>
<organism evidence="7 8">
    <name type="scientific">Clostridium cochlearium</name>
    <dbReference type="NCBI Taxonomy" id="1494"/>
    <lineage>
        <taxon>Bacteria</taxon>
        <taxon>Bacillati</taxon>
        <taxon>Bacillota</taxon>
        <taxon>Clostridia</taxon>
        <taxon>Eubacteriales</taxon>
        <taxon>Clostridiaceae</taxon>
        <taxon>Clostridium</taxon>
    </lineage>
</organism>